<dbReference type="PANTHER" id="PTHR12151:SF25">
    <property type="entry name" value="LINALOOL DEHYDRATASE_ISOMERASE DOMAIN-CONTAINING PROTEIN"/>
    <property type="match status" value="1"/>
</dbReference>
<evidence type="ECO:0000256" key="2">
    <source>
        <dbReference type="ARBA" id="ARBA00023008"/>
    </source>
</evidence>
<evidence type="ECO:0000256" key="1">
    <source>
        <dbReference type="ARBA" id="ARBA00010996"/>
    </source>
</evidence>
<dbReference type="InterPro" id="IPR003782">
    <property type="entry name" value="SCO1/SenC"/>
</dbReference>
<name>A0A3N2R6S3_9RHOB</name>
<dbReference type="GO" id="GO:0046872">
    <property type="term" value="F:metal ion binding"/>
    <property type="evidence" value="ECO:0007669"/>
    <property type="project" value="UniProtKB-KW"/>
</dbReference>
<keyword evidence="5" id="KW-0812">Transmembrane</keyword>
<feature type="binding site" evidence="3">
    <location>
        <position position="85"/>
    </location>
    <ligand>
        <name>Cu cation</name>
        <dbReference type="ChEBI" id="CHEBI:23378"/>
    </ligand>
</feature>
<comment type="caution">
    <text evidence="6">The sequence shown here is derived from an EMBL/GenBank/DDBJ whole genome shotgun (WGS) entry which is preliminary data.</text>
</comment>
<evidence type="ECO:0000313" key="6">
    <source>
        <dbReference type="EMBL" id="ROU03185.1"/>
    </source>
</evidence>
<feature type="binding site" evidence="3">
    <location>
        <position position="170"/>
    </location>
    <ligand>
        <name>Cu cation</name>
        <dbReference type="ChEBI" id="CHEBI:23378"/>
    </ligand>
</feature>
<evidence type="ECO:0000256" key="4">
    <source>
        <dbReference type="PIRSR" id="PIRSR603782-2"/>
    </source>
</evidence>
<dbReference type="InterPro" id="IPR036249">
    <property type="entry name" value="Thioredoxin-like_sf"/>
</dbReference>
<sequence>MARTGTIAIAAAIVAVVGVGGTYLWSELRQTTGDFAQCTRGSVAGGALGGPFTLVSETGETVTDADVIDRPTLIYFGYTFCPDVCPLDSMRNALALEMLEERGVDAKGVFITVDPARDDVEVVRDFTDNFHEDMLGLTGTAEQVDAAAKAYRVYYDARIEEDPEFYLVDHSAFTYLVLPEAGFIDVFRREAAPEEIADTVQCVAEVARV</sequence>
<dbReference type="SUPFAM" id="SSF52833">
    <property type="entry name" value="Thioredoxin-like"/>
    <property type="match status" value="1"/>
</dbReference>
<evidence type="ECO:0000256" key="5">
    <source>
        <dbReference type="SAM" id="Phobius"/>
    </source>
</evidence>
<feature type="binding site" evidence="3">
    <location>
        <position position="81"/>
    </location>
    <ligand>
        <name>Cu cation</name>
        <dbReference type="ChEBI" id="CHEBI:23378"/>
    </ligand>
</feature>
<keyword evidence="5" id="KW-1133">Transmembrane helix</keyword>
<accession>A0A3N2R6S3</accession>
<dbReference type="OrthoDB" id="9790194at2"/>
<feature type="disulfide bond" description="Redox-active" evidence="4">
    <location>
        <begin position="81"/>
        <end position="85"/>
    </location>
</feature>
<dbReference type="RefSeq" id="WP_123641733.1">
    <property type="nucleotide sequence ID" value="NZ_ML119083.1"/>
</dbReference>
<keyword evidence="2 3" id="KW-0186">Copper</keyword>
<keyword evidence="5" id="KW-0472">Membrane</keyword>
<keyword evidence="7" id="KW-1185">Reference proteome</keyword>
<dbReference type="PANTHER" id="PTHR12151">
    <property type="entry name" value="ELECTRON TRANSPORT PROTIN SCO1/SENC FAMILY MEMBER"/>
    <property type="match status" value="1"/>
</dbReference>
<dbReference type="Proteomes" id="UP000268016">
    <property type="component" value="Unassembled WGS sequence"/>
</dbReference>
<dbReference type="CDD" id="cd02968">
    <property type="entry name" value="SCO"/>
    <property type="match status" value="1"/>
</dbReference>
<reference evidence="6 7" key="1">
    <citation type="submission" date="2018-10" db="EMBL/GenBank/DDBJ databases">
        <title>Histidinibacterium lentulum gen. nov., sp. nov., a marine bacterium from the culture broth of Picochlorum sp. 122.</title>
        <authorList>
            <person name="Wang G."/>
        </authorList>
    </citation>
    <scope>NUCLEOTIDE SEQUENCE [LARGE SCALE GENOMIC DNA]</scope>
    <source>
        <strain evidence="6 7">B17</strain>
    </source>
</reference>
<feature type="transmembrane region" description="Helical" evidence="5">
    <location>
        <begin position="6"/>
        <end position="25"/>
    </location>
</feature>
<comment type="similarity">
    <text evidence="1">Belongs to the SCO1/2 family.</text>
</comment>
<keyword evidence="3" id="KW-0479">Metal-binding</keyword>
<organism evidence="6 7">
    <name type="scientific">Histidinibacterium lentulum</name>
    <dbReference type="NCBI Taxonomy" id="2480588"/>
    <lineage>
        <taxon>Bacteria</taxon>
        <taxon>Pseudomonadati</taxon>
        <taxon>Pseudomonadota</taxon>
        <taxon>Alphaproteobacteria</taxon>
        <taxon>Rhodobacterales</taxon>
        <taxon>Paracoccaceae</taxon>
        <taxon>Histidinibacterium</taxon>
    </lineage>
</organism>
<dbReference type="Gene3D" id="3.40.30.10">
    <property type="entry name" value="Glutaredoxin"/>
    <property type="match status" value="1"/>
</dbReference>
<dbReference type="FunFam" id="3.40.30.10:FF:000013">
    <property type="entry name" value="Blast:Protein SCO1 homolog, mitochondrial"/>
    <property type="match status" value="1"/>
</dbReference>
<dbReference type="AlphaFoldDB" id="A0A3N2R6S3"/>
<evidence type="ECO:0000256" key="3">
    <source>
        <dbReference type="PIRSR" id="PIRSR603782-1"/>
    </source>
</evidence>
<proteinExistence type="inferred from homology"/>
<protein>
    <submittedName>
        <fullName evidence="6">SCO family protein</fullName>
    </submittedName>
</protein>
<evidence type="ECO:0000313" key="7">
    <source>
        <dbReference type="Proteomes" id="UP000268016"/>
    </source>
</evidence>
<dbReference type="Pfam" id="PF02630">
    <property type="entry name" value="SCO1-SenC"/>
    <property type="match status" value="1"/>
</dbReference>
<keyword evidence="4" id="KW-1015">Disulfide bond</keyword>
<dbReference type="EMBL" id="RDRB01000003">
    <property type="protein sequence ID" value="ROU03185.1"/>
    <property type="molecule type" value="Genomic_DNA"/>
</dbReference>
<gene>
    <name evidence="6" type="ORF">EAT49_07810</name>
</gene>